<evidence type="ECO:0000313" key="1">
    <source>
        <dbReference type="EMBL" id="KIJ59613.1"/>
    </source>
</evidence>
<dbReference type="OrthoDB" id="6359816at2759"/>
<gene>
    <name evidence="1" type="ORF">HYDPIDRAFT_33053</name>
</gene>
<sequence>MTTIQAQIDTLLLKSLLGEELIHTQFYLFSSRSKKKETVRKPRVLCVNNTIVTQSSPYFTKLLATDEEASDATIFEFPEGHGLYDEMPFGDYGYEDDSDLDDEVDDERNAIGKPEKLLGGGSGAQLSGFGGAKPSLQAPVDSDDIAASIVISSPLRHIKSRYILVKDTAFRTWKALLFYLYTGRVVFCDLRSQGRASPAALDSTSEPPRCSAKSMYRLARKVGCERLEVKALDAIRERLSMDNIIPELGLVLPSRSACCSLS</sequence>
<organism evidence="1 2">
    <name type="scientific">Hydnomerulius pinastri MD-312</name>
    <dbReference type="NCBI Taxonomy" id="994086"/>
    <lineage>
        <taxon>Eukaryota</taxon>
        <taxon>Fungi</taxon>
        <taxon>Dikarya</taxon>
        <taxon>Basidiomycota</taxon>
        <taxon>Agaricomycotina</taxon>
        <taxon>Agaricomycetes</taxon>
        <taxon>Agaricomycetidae</taxon>
        <taxon>Boletales</taxon>
        <taxon>Boletales incertae sedis</taxon>
        <taxon>Leucogyrophana</taxon>
    </lineage>
</organism>
<dbReference type="EMBL" id="KN839884">
    <property type="protein sequence ID" value="KIJ59613.1"/>
    <property type="molecule type" value="Genomic_DNA"/>
</dbReference>
<keyword evidence="2" id="KW-1185">Reference proteome</keyword>
<proteinExistence type="predicted"/>
<dbReference type="AlphaFoldDB" id="A0A0C9W168"/>
<name>A0A0C9W168_9AGAM</name>
<dbReference type="Proteomes" id="UP000053820">
    <property type="component" value="Unassembled WGS sequence"/>
</dbReference>
<protein>
    <submittedName>
        <fullName evidence="1">Unplaced genomic scaffold scaffold_50, whole genome shotgun sequence</fullName>
    </submittedName>
</protein>
<evidence type="ECO:0000313" key="2">
    <source>
        <dbReference type="Proteomes" id="UP000053820"/>
    </source>
</evidence>
<dbReference type="HOGENOM" id="CLU_043561_0_0_1"/>
<dbReference type="InterPro" id="IPR011333">
    <property type="entry name" value="SKP1/BTB/POZ_sf"/>
</dbReference>
<accession>A0A0C9W168</accession>
<reference evidence="1 2" key="1">
    <citation type="submission" date="2014-04" db="EMBL/GenBank/DDBJ databases">
        <title>Evolutionary Origins and Diversification of the Mycorrhizal Mutualists.</title>
        <authorList>
            <consortium name="DOE Joint Genome Institute"/>
            <consortium name="Mycorrhizal Genomics Consortium"/>
            <person name="Kohler A."/>
            <person name="Kuo A."/>
            <person name="Nagy L.G."/>
            <person name="Floudas D."/>
            <person name="Copeland A."/>
            <person name="Barry K.W."/>
            <person name="Cichocki N."/>
            <person name="Veneault-Fourrey C."/>
            <person name="LaButti K."/>
            <person name="Lindquist E.A."/>
            <person name="Lipzen A."/>
            <person name="Lundell T."/>
            <person name="Morin E."/>
            <person name="Murat C."/>
            <person name="Riley R."/>
            <person name="Ohm R."/>
            <person name="Sun H."/>
            <person name="Tunlid A."/>
            <person name="Henrissat B."/>
            <person name="Grigoriev I.V."/>
            <person name="Hibbett D.S."/>
            <person name="Martin F."/>
        </authorList>
    </citation>
    <scope>NUCLEOTIDE SEQUENCE [LARGE SCALE GENOMIC DNA]</scope>
    <source>
        <strain evidence="1 2">MD-312</strain>
    </source>
</reference>
<dbReference type="Gene3D" id="3.30.710.10">
    <property type="entry name" value="Potassium Channel Kv1.1, Chain A"/>
    <property type="match status" value="1"/>
</dbReference>